<accession>A0A7S1Y3A3</accession>
<evidence type="ECO:0000313" key="2">
    <source>
        <dbReference type="EMBL" id="CAD9274111.1"/>
    </source>
</evidence>
<feature type="chain" id="PRO_5031529893" description="Secreted protein" evidence="1">
    <location>
        <begin position="21"/>
        <end position="105"/>
    </location>
</feature>
<feature type="signal peptide" evidence="1">
    <location>
        <begin position="1"/>
        <end position="20"/>
    </location>
</feature>
<organism evidence="2">
    <name type="scientific">Grammatophora oceanica</name>
    <dbReference type="NCBI Taxonomy" id="210454"/>
    <lineage>
        <taxon>Eukaryota</taxon>
        <taxon>Sar</taxon>
        <taxon>Stramenopiles</taxon>
        <taxon>Ochrophyta</taxon>
        <taxon>Bacillariophyta</taxon>
        <taxon>Fragilariophyceae</taxon>
        <taxon>Fragilariophycidae</taxon>
        <taxon>Rhabdonematales</taxon>
        <taxon>Grammatophoraceae</taxon>
        <taxon>Grammatophora</taxon>
    </lineage>
</organism>
<dbReference type="EMBL" id="HBGK01005724">
    <property type="protein sequence ID" value="CAD9274111.1"/>
    <property type="molecule type" value="Transcribed_RNA"/>
</dbReference>
<sequence>MELMMLLLLLLVDMLLLASCSWHLCFEEGTILFSYSVTDHCSVRMTLEGRVACPHHKTGKRDDGLWKEGILQSQEMLSCLHKINAGCQDWPHFDIFFPLSFATSR</sequence>
<dbReference type="AlphaFoldDB" id="A0A7S1Y3A3"/>
<proteinExistence type="predicted"/>
<keyword evidence="1" id="KW-0732">Signal</keyword>
<protein>
    <recommendedName>
        <fullName evidence="3">Secreted protein</fullName>
    </recommendedName>
</protein>
<reference evidence="2" key="1">
    <citation type="submission" date="2021-01" db="EMBL/GenBank/DDBJ databases">
        <authorList>
            <person name="Corre E."/>
            <person name="Pelletier E."/>
            <person name="Niang G."/>
            <person name="Scheremetjew M."/>
            <person name="Finn R."/>
            <person name="Kale V."/>
            <person name="Holt S."/>
            <person name="Cochrane G."/>
            <person name="Meng A."/>
            <person name="Brown T."/>
            <person name="Cohen L."/>
        </authorList>
    </citation>
    <scope>NUCLEOTIDE SEQUENCE</scope>
    <source>
        <strain evidence="2">CCMP 410</strain>
    </source>
</reference>
<evidence type="ECO:0000256" key="1">
    <source>
        <dbReference type="SAM" id="SignalP"/>
    </source>
</evidence>
<evidence type="ECO:0008006" key="3">
    <source>
        <dbReference type="Google" id="ProtNLM"/>
    </source>
</evidence>
<gene>
    <name evidence="2" type="ORF">GOCE00092_LOCUS3019</name>
</gene>
<name>A0A7S1Y3A3_9STRA</name>